<comment type="subcellular location">
    <subcellularLocation>
        <location evidence="1">Cell membrane</location>
        <topology evidence="1">Multi-pass membrane protein</topology>
    </subcellularLocation>
</comment>
<accession>A0A2V1HLK5</accession>
<feature type="transmembrane region" description="Helical" evidence="7">
    <location>
        <begin position="325"/>
        <end position="352"/>
    </location>
</feature>
<proteinExistence type="inferred from homology"/>
<dbReference type="Proteomes" id="UP000244893">
    <property type="component" value="Unassembled WGS sequence"/>
</dbReference>
<feature type="transmembrane region" description="Helical" evidence="7">
    <location>
        <begin position="280"/>
        <end position="305"/>
    </location>
</feature>
<keyword evidence="5 7" id="KW-0472">Membrane</keyword>
<organism evidence="10 11">
    <name type="scientific">Amnibacterium flavum</name>
    <dbReference type="NCBI Taxonomy" id="2173173"/>
    <lineage>
        <taxon>Bacteria</taxon>
        <taxon>Bacillati</taxon>
        <taxon>Actinomycetota</taxon>
        <taxon>Actinomycetes</taxon>
        <taxon>Micrococcales</taxon>
        <taxon>Microbacteriaceae</taxon>
        <taxon>Amnibacterium</taxon>
    </lineage>
</organism>
<keyword evidence="4 7" id="KW-1133">Transmembrane helix</keyword>
<feature type="transmembrane region" description="Helical" evidence="7">
    <location>
        <begin position="29"/>
        <end position="53"/>
    </location>
</feature>
<reference evidence="10 11" key="1">
    <citation type="submission" date="2018-05" db="EMBL/GenBank/DDBJ databases">
        <title>Amnibacterium sp. M8JJ-5, whole genome shotgun sequence.</title>
        <authorList>
            <person name="Tuo L."/>
        </authorList>
    </citation>
    <scope>NUCLEOTIDE SEQUENCE [LARGE SCALE GENOMIC DNA]</scope>
    <source>
        <strain evidence="10 11">M8JJ-5</strain>
    </source>
</reference>
<dbReference type="GO" id="GO:0022857">
    <property type="term" value="F:transmembrane transporter activity"/>
    <property type="evidence" value="ECO:0007669"/>
    <property type="project" value="TreeGrafter"/>
</dbReference>
<evidence type="ECO:0000256" key="1">
    <source>
        <dbReference type="ARBA" id="ARBA00004651"/>
    </source>
</evidence>
<gene>
    <name evidence="10" type="ORF">DDQ50_14490</name>
</gene>
<dbReference type="InterPro" id="IPR050250">
    <property type="entry name" value="Macrolide_Exporter_MacB"/>
</dbReference>
<evidence type="ECO:0000313" key="11">
    <source>
        <dbReference type="Proteomes" id="UP000244893"/>
    </source>
</evidence>
<evidence type="ECO:0000259" key="9">
    <source>
        <dbReference type="Pfam" id="PF12704"/>
    </source>
</evidence>
<dbReference type="OrthoDB" id="3510103at2"/>
<evidence type="ECO:0000256" key="3">
    <source>
        <dbReference type="ARBA" id="ARBA00022692"/>
    </source>
</evidence>
<dbReference type="Pfam" id="PF12704">
    <property type="entry name" value="MacB_PCD"/>
    <property type="match status" value="1"/>
</dbReference>
<evidence type="ECO:0000256" key="2">
    <source>
        <dbReference type="ARBA" id="ARBA00022475"/>
    </source>
</evidence>
<dbReference type="RefSeq" id="WP_116757511.1">
    <property type="nucleotide sequence ID" value="NZ_JBHUEX010000001.1"/>
</dbReference>
<keyword evidence="11" id="KW-1185">Reference proteome</keyword>
<evidence type="ECO:0000256" key="6">
    <source>
        <dbReference type="ARBA" id="ARBA00038076"/>
    </source>
</evidence>
<dbReference type="Pfam" id="PF02687">
    <property type="entry name" value="FtsX"/>
    <property type="match status" value="1"/>
</dbReference>
<sequence>MNPFSRLVAAVVGAIVEAWSEVRVHRGRVLLSLIGVGVAVTALTVVVAAGGIAEQSFRESSERQGGRAATLTLQAYTQDGSPFDTARFGDAVREASERYDISYLSEHGYADQSVRFVDGTTTVAVQTVDRPFAEMHRLDLMAGSWFSAADETRLAPALVVNQRFWERLGSPDLRTHPTVVLRGEVDTVAVVVGVTPSPTYDTSPSMYMLAGQARALISPEAAANFGPPQYEAWVPEGIAEDLRFRLVEDVSAQMGDSVQVDAYRADYAEQQAESLAQVQLLVGGIALLVLLLGALGLVNIALVTVRARIREIGIRRTFGATASRVFFAVMMESVVATVVAGIVGVMLAVLLVKNPITEEFIGQGVSDVPPFPVDAALIGLLAATVVGALAGLLPALVAVRVKVIDAIRY</sequence>
<keyword evidence="2" id="KW-1003">Cell membrane</keyword>
<evidence type="ECO:0000256" key="4">
    <source>
        <dbReference type="ARBA" id="ARBA00022989"/>
    </source>
</evidence>
<protein>
    <submittedName>
        <fullName evidence="10">ABC transporter permease</fullName>
    </submittedName>
</protein>
<dbReference type="InterPro" id="IPR025857">
    <property type="entry name" value="MacB_PCD"/>
</dbReference>
<dbReference type="PANTHER" id="PTHR30572:SF4">
    <property type="entry name" value="ABC TRANSPORTER PERMEASE YTRF"/>
    <property type="match status" value="1"/>
</dbReference>
<feature type="transmembrane region" description="Helical" evidence="7">
    <location>
        <begin position="375"/>
        <end position="399"/>
    </location>
</feature>
<dbReference type="GO" id="GO:0005886">
    <property type="term" value="C:plasma membrane"/>
    <property type="evidence" value="ECO:0007669"/>
    <property type="project" value="UniProtKB-SubCell"/>
</dbReference>
<dbReference type="AlphaFoldDB" id="A0A2V1HLK5"/>
<keyword evidence="3 7" id="KW-0812">Transmembrane</keyword>
<evidence type="ECO:0000313" key="10">
    <source>
        <dbReference type="EMBL" id="PVZ93526.1"/>
    </source>
</evidence>
<comment type="similarity">
    <text evidence="6">Belongs to the ABC-4 integral membrane protein family.</text>
</comment>
<name>A0A2V1HLK5_9MICO</name>
<dbReference type="PANTHER" id="PTHR30572">
    <property type="entry name" value="MEMBRANE COMPONENT OF TRANSPORTER-RELATED"/>
    <property type="match status" value="1"/>
</dbReference>
<feature type="domain" description="MacB-like periplasmic core" evidence="9">
    <location>
        <begin position="30"/>
        <end position="215"/>
    </location>
</feature>
<evidence type="ECO:0000256" key="7">
    <source>
        <dbReference type="SAM" id="Phobius"/>
    </source>
</evidence>
<feature type="domain" description="ABC3 transporter permease C-terminal" evidence="8">
    <location>
        <begin position="285"/>
        <end position="400"/>
    </location>
</feature>
<comment type="caution">
    <text evidence="10">The sequence shown here is derived from an EMBL/GenBank/DDBJ whole genome shotgun (WGS) entry which is preliminary data.</text>
</comment>
<dbReference type="InterPro" id="IPR003838">
    <property type="entry name" value="ABC3_permease_C"/>
</dbReference>
<evidence type="ECO:0000256" key="5">
    <source>
        <dbReference type="ARBA" id="ARBA00023136"/>
    </source>
</evidence>
<evidence type="ECO:0000259" key="8">
    <source>
        <dbReference type="Pfam" id="PF02687"/>
    </source>
</evidence>
<dbReference type="EMBL" id="QEOP01000003">
    <property type="protein sequence ID" value="PVZ93526.1"/>
    <property type="molecule type" value="Genomic_DNA"/>
</dbReference>